<comment type="caution">
    <text evidence="2">The sequence shown here is derived from an EMBL/GenBank/DDBJ whole genome shotgun (WGS) entry which is preliminary data.</text>
</comment>
<name>A0A369W3I5_9HYPH</name>
<protein>
    <submittedName>
        <fullName evidence="2">Uncharacterized protein</fullName>
    </submittedName>
</protein>
<evidence type="ECO:0000256" key="1">
    <source>
        <dbReference type="SAM" id="SignalP"/>
    </source>
</evidence>
<feature type="signal peptide" evidence="1">
    <location>
        <begin position="1"/>
        <end position="21"/>
    </location>
</feature>
<keyword evidence="3" id="KW-1185">Reference proteome</keyword>
<feature type="chain" id="PRO_5016720769" evidence="1">
    <location>
        <begin position="22"/>
        <end position="113"/>
    </location>
</feature>
<dbReference type="EMBL" id="QQNH01000015">
    <property type="protein sequence ID" value="RDE08557.1"/>
    <property type="molecule type" value="Genomic_DNA"/>
</dbReference>
<organism evidence="2 3">
    <name type="scientific">Pelagibacterium lacus</name>
    <dbReference type="NCBI Taxonomy" id="2282655"/>
    <lineage>
        <taxon>Bacteria</taxon>
        <taxon>Pseudomonadati</taxon>
        <taxon>Pseudomonadota</taxon>
        <taxon>Alphaproteobacteria</taxon>
        <taxon>Hyphomicrobiales</taxon>
        <taxon>Devosiaceae</taxon>
        <taxon>Pelagibacterium</taxon>
    </lineage>
</organism>
<proteinExistence type="predicted"/>
<gene>
    <name evidence="2" type="ORF">DVH29_11125</name>
</gene>
<keyword evidence="1" id="KW-0732">Signal</keyword>
<sequence length="113" mass="11699">MRSIPLALLAALVVLLPGAGAAQPVSDEADRLLWCASAFRLMGAVAETPSESDRAVAASEMLTLKAAEHLHTEGVSQAQAAHLPAQYDERVVAELETGALSYAGEDCSAALDP</sequence>
<accession>A0A369W3I5</accession>
<evidence type="ECO:0000313" key="2">
    <source>
        <dbReference type="EMBL" id="RDE08557.1"/>
    </source>
</evidence>
<evidence type="ECO:0000313" key="3">
    <source>
        <dbReference type="Proteomes" id="UP000253759"/>
    </source>
</evidence>
<reference evidence="3" key="1">
    <citation type="submission" date="2018-07" db="EMBL/GenBank/DDBJ databases">
        <authorList>
            <person name="Liu B.-T."/>
            <person name="Du Z."/>
        </authorList>
    </citation>
    <scope>NUCLEOTIDE SEQUENCE [LARGE SCALE GENOMIC DNA]</scope>
    <source>
        <strain evidence="3">XYN52</strain>
    </source>
</reference>
<dbReference type="AlphaFoldDB" id="A0A369W3I5"/>
<dbReference type="OrthoDB" id="7950290at2"/>
<dbReference type="RefSeq" id="WP_114646252.1">
    <property type="nucleotide sequence ID" value="NZ_QQNH01000015.1"/>
</dbReference>
<dbReference type="Proteomes" id="UP000253759">
    <property type="component" value="Unassembled WGS sequence"/>
</dbReference>